<keyword evidence="5" id="KW-1185">Reference proteome</keyword>
<evidence type="ECO:0000259" key="3">
    <source>
        <dbReference type="Pfam" id="PF00534"/>
    </source>
</evidence>
<dbReference type="RefSeq" id="XP_002953203.1">
    <property type="nucleotide sequence ID" value="XM_002953157.1"/>
</dbReference>
<evidence type="ECO:0000313" key="5">
    <source>
        <dbReference type="Proteomes" id="UP000001058"/>
    </source>
</evidence>
<keyword evidence="1" id="KW-0808">Transferase</keyword>
<keyword evidence="1" id="KW-0328">Glycosyltransferase</keyword>
<sequence>MSIFVELSDLRKISKSTNTSTTIPYTYEHDAWKAGGRLDWRMATGFEVHVVSIASRGKVLVHAALVGLLPQLSFSKPGVVTWLEQKVHHHVILVEEPSGAGAAELINSTLADSVSSYVQGLVLSEDSPPRNTSAETCSQKGGTEVIGVQNTPDGVQNRPDFSCTRGPQAPRLSYSKGDAGCRRATSSIEGRNRALPRHGTWVIIDADESQKLLPPLQRLPCPQAPSALSHPQPPASGTLLPAPPQQCSDYYYDDDDNGDGYNCAIDVHIPSTSTSSPIHAVSSGLLSSGCTRKSAGAAAPLPPPPPSTTLFESLVATAPPRRCLAYVQNVHFLPLGPSGTGPRHDGLLAAWARLGAVLAVSEFIACYVRQHWPRQLAAAGVAATPMPPVRVVPLATWRVFGAPPFPDLAAEALPRLAAWRNSYNCYYRHQRQHQLPDSSCLAPSCSYRGSGCSSAAAPAIAVKGDPLPQSVDRMKRGPYDLVMEAEAAASPAAEAAASPAAEAAAGPGAGMAVTDAVVDVAVLKFTREKGAAVVLELARLAGRGVRFRVVSGDPAAAEILAPLMRSGAAPQAAAAAAAAAGTAAPLELWEPQPDVSRVLRGCVAVLAPSLWLEAWGMVVTESLLRGLPVLISDLGRGPSRKRHGGGGGSGEVAQQLALVLGGGLAEAGMGLCHAVHVEPIRIPLDGDGVPDWAARTYPKQDIDAWERALLSLLLGEDGKGAGACSAIGPGGSSSACCDGDGSGGGNDGSGSSGVDEWERLSRIGREAALAHVSRAEEFLADWLTWLDDLAMEGEGSL</sequence>
<reference evidence="4 5" key="1">
    <citation type="journal article" date="2010" name="Science">
        <title>Genomic analysis of organismal complexity in the multicellular green alga Volvox carteri.</title>
        <authorList>
            <person name="Prochnik S.E."/>
            <person name="Umen J."/>
            <person name="Nedelcu A.M."/>
            <person name="Hallmann A."/>
            <person name="Miller S.M."/>
            <person name="Nishii I."/>
            <person name="Ferris P."/>
            <person name="Kuo A."/>
            <person name="Mitros T."/>
            <person name="Fritz-Laylin L.K."/>
            <person name="Hellsten U."/>
            <person name="Chapman J."/>
            <person name="Simakov O."/>
            <person name="Rensing S.A."/>
            <person name="Terry A."/>
            <person name="Pangilinan J."/>
            <person name="Kapitonov V."/>
            <person name="Jurka J."/>
            <person name="Salamov A."/>
            <person name="Shapiro H."/>
            <person name="Schmutz J."/>
            <person name="Grimwood J."/>
            <person name="Lindquist E."/>
            <person name="Lucas S."/>
            <person name="Grigoriev I.V."/>
            <person name="Schmitt R."/>
            <person name="Kirk D."/>
            <person name="Rokhsar D.S."/>
        </authorList>
    </citation>
    <scope>NUCLEOTIDE SEQUENCE [LARGE SCALE GENOMIC DNA]</scope>
    <source>
        <strain evidence="5">f. Nagariensis / Eve</strain>
    </source>
</reference>
<evidence type="ECO:0000256" key="2">
    <source>
        <dbReference type="SAM" id="MobiDB-lite"/>
    </source>
</evidence>
<feature type="region of interest" description="Disordered" evidence="2">
    <location>
        <begin position="219"/>
        <end position="241"/>
    </location>
</feature>
<dbReference type="Gene3D" id="3.40.50.2000">
    <property type="entry name" value="Glycogen Phosphorylase B"/>
    <property type="match status" value="1"/>
</dbReference>
<proteinExistence type="predicted"/>
<dbReference type="EMBL" id="GL378355">
    <property type="protein sequence ID" value="EFJ45802.1"/>
    <property type="molecule type" value="Genomic_DNA"/>
</dbReference>
<dbReference type="InParanoid" id="D8U3C5"/>
<dbReference type="OrthoDB" id="546977at2759"/>
<feature type="region of interest" description="Disordered" evidence="2">
    <location>
        <begin position="149"/>
        <end position="181"/>
    </location>
</feature>
<protein>
    <recommendedName>
        <fullName evidence="3">Glycosyl transferase family 1 domain-containing protein</fullName>
    </recommendedName>
</protein>
<dbReference type="SUPFAM" id="SSF53756">
    <property type="entry name" value="UDP-Glycosyltransferase/glycogen phosphorylase"/>
    <property type="match status" value="1"/>
</dbReference>
<dbReference type="AlphaFoldDB" id="D8U3C5"/>
<gene>
    <name evidence="4" type="ORF">VOLCADRAFT_93893</name>
</gene>
<dbReference type="GO" id="GO:0016757">
    <property type="term" value="F:glycosyltransferase activity"/>
    <property type="evidence" value="ECO:0007669"/>
    <property type="project" value="UniProtKB-KW"/>
</dbReference>
<feature type="domain" description="Glycosyl transferase family 1" evidence="3">
    <location>
        <begin position="524"/>
        <end position="638"/>
    </location>
</feature>
<dbReference type="KEGG" id="vcn:VOLCADRAFT_93893"/>
<name>D8U3C5_VOLCA</name>
<dbReference type="Proteomes" id="UP000001058">
    <property type="component" value="Unassembled WGS sequence"/>
</dbReference>
<accession>D8U3C5</accession>
<evidence type="ECO:0000256" key="1">
    <source>
        <dbReference type="ARBA" id="ARBA00022676"/>
    </source>
</evidence>
<dbReference type="STRING" id="3068.D8U3C5"/>
<dbReference type="Pfam" id="PF00534">
    <property type="entry name" value="Glycos_transf_1"/>
    <property type="match status" value="1"/>
</dbReference>
<dbReference type="InterPro" id="IPR001296">
    <property type="entry name" value="Glyco_trans_1"/>
</dbReference>
<evidence type="ECO:0000313" key="4">
    <source>
        <dbReference type="EMBL" id="EFJ45802.1"/>
    </source>
</evidence>
<organism evidence="5">
    <name type="scientific">Volvox carteri f. nagariensis</name>
    <dbReference type="NCBI Taxonomy" id="3068"/>
    <lineage>
        <taxon>Eukaryota</taxon>
        <taxon>Viridiplantae</taxon>
        <taxon>Chlorophyta</taxon>
        <taxon>core chlorophytes</taxon>
        <taxon>Chlorophyceae</taxon>
        <taxon>CS clade</taxon>
        <taxon>Chlamydomonadales</taxon>
        <taxon>Volvocaceae</taxon>
        <taxon>Volvox</taxon>
    </lineage>
</organism>
<dbReference type="GeneID" id="9622137"/>